<dbReference type="STRING" id="880071.Fleli_0812"/>
<dbReference type="HOGENOM" id="CLU_055120_3_1_10"/>
<accession>I4AH36</accession>
<keyword evidence="4" id="KW-1185">Reference proteome</keyword>
<dbReference type="PATRIC" id="fig|880071.3.peg.786"/>
<dbReference type="Proteomes" id="UP000006054">
    <property type="component" value="Chromosome"/>
</dbReference>
<dbReference type="KEGG" id="fli:Fleli_0812"/>
<dbReference type="RefSeq" id="WP_014796729.1">
    <property type="nucleotide sequence ID" value="NC_018018.1"/>
</dbReference>
<name>I4AH36_BERLS</name>
<dbReference type="AlphaFoldDB" id="I4AH36"/>
<reference evidence="4" key="1">
    <citation type="submission" date="2012-06" db="EMBL/GenBank/DDBJ databases">
        <title>The complete genome of Flexibacter litoralis DSM 6794.</title>
        <authorList>
            <person name="Lucas S."/>
            <person name="Copeland A."/>
            <person name="Lapidus A."/>
            <person name="Glavina del Rio T."/>
            <person name="Dalin E."/>
            <person name="Tice H."/>
            <person name="Bruce D."/>
            <person name="Goodwin L."/>
            <person name="Pitluck S."/>
            <person name="Peters L."/>
            <person name="Ovchinnikova G."/>
            <person name="Lu M."/>
            <person name="Kyrpides N."/>
            <person name="Mavromatis K."/>
            <person name="Ivanova N."/>
            <person name="Brettin T."/>
            <person name="Detter J.C."/>
            <person name="Han C."/>
            <person name="Larimer F."/>
            <person name="Land M."/>
            <person name="Hauser L."/>
            <person name="Markowitz V."/>
            <person name="Cheng J.-F."/>
            <person name="Hugenholtz P."/>
            <person name="Woyke T."/>
            <person name="Wu D."/>
            <person name="Spring S."/>
            <person name="Lang E."/>
            <person name="Kopitz M."/>
            <person name="Brambilla E."/>
            <person name="Klenk H.-P."/>
            <person name="Eisen J.A."/>
        </authorList>
    </citation>
    <scope>NUCLEOTIDE SEQUENCE [LARGE SCALE GENOMIC DNA]</scope>
    <source>
        <strain evidence="4">ATCC 23117 / DSM 6794 / NBRC 15988 / NCIMB 1366 / Sio-4</strain>
    </source>
</reference>
<dbReference type="GO" id="GO:0046690">
    <property type="term" value="P:response to tellurium ion"/>
    <property type="evidence" value="ECO:0007669"/>
    <property type="project" value="UniProtKB-KW"/>
</dbReference>
<organism evidence="3 4">
    <name type="scientific">Bernardetia litoralis (strain ATCC 23117 / DSM 6794 / NBRC 15988 / NCIMB 1366 / Fx l1 / Sio-4)</name>
    <name type="common">Flexibacter litoralis</name>
    <dbReference type="NCBI Taxonomy" id="880071"/>
    <lineage>
        <taxon>Bacteria</taxon>
        <taxon>Pseudomonadati</taxon>
        <taxon>Bacteroidota</taxon>
        <taxon>Cytophagia</taxon>
        <taxon>Cytophagales</taxon>
        <taxon>Bernardetiaceae</taxon>
        <taxon>Bernardetia</taxon>
    </lineage>
</organism>
<gene>
    <name evidence="3" type="ordered locus">Fleli_0812</name>
</gene>
<proteinExistence type="predicted"/>
<dbReference type="EMBL" id="CP003345">
    <property type="protein sequence ID" value="AFM03271.1"/>
    <property type="molecule type" value="Genomic_DNA"/>
</dbReference>
<protein>
    <submittedName>
        <fullName evidence="3">Putative stress response protein, TerZ-and CABP1</fullName>
    </submittedName>
</protein>
<feature type="domain" description="TerD" evidence="2">
    <location>
        <begin position="11"/>
        <end position="195"/>
    </location>
</feature>
<dbReference type="PANTHER" id="PTHR32097">
    <property type="entry name" value="CAMP-BINDING PROTEIN 1-RELATED"/>
    <property type="match status" value="1"/>
</dbReference>
<dbReference type="InterPro" id="IPR051324">
    <property type="entry name" value="Stress/Tellurium_Resist"/>
</dbReference>
<dbReference type="InterPro" id="IPR003325">
    <property type="entry name" value="TerD"/>
</dbReference>
<evidence type="ECO:0000259" key="2">
    <source>
        <dbReference type="Pfam" id="PF02342"/>
    </source>
</evidence>
<sequence length="211" mass="23503">MSISLNKKTGINLKKGSTISLEKAGKTYDRICIGVNWGMIKTKQLFGLLSSNESVDLDGSVAVFDKEGNRIDLVYYSSLISKDKAIIHSGDDREGDSKTDDFDNEIIEIVLNNIDAKATQLIFFLNSYKGQDFAEIPYSKIRIFEGNKKEVREVLATFNLSAEPKYAGHTSMVMGKMVRHASGKWEFKAIGEALRAPNMSQTLDSIANEYL</sequence>
<evidence type="ECO:0000313" key="4">
    <source>
        <dbReference type="Proteomes" id="UP000006054"/>
    </source>
</evidence>
<dbReference type="OrthoDB" id="978360at2"/>
<evidence type="ECO:0000256" key="1">
    <source>
        <dbReference type="ARBA" id="ARBA00022686"/>
    </source>
</evidence>
<dbReference type="PANTHER" id="PTHR32097:SF17">
    <property type="entry name" value="CAMP-BINDING PROTEIN 1-RELATED"/>
    <property type="match status" value="1"/>
</dbReference>
<dbReference type="eggNOG" id="COG2310">
    <property type="taxonomic scope" value="Bacteria"/>
</dbReference>
<evidence type="ECO:0000313" key="3">
    <source>
        <dbReference type="EMBL" id="AFM03271.1"/>
    </source>
</evidence>
<dbReference type="CDD" id="cd06974">
    <property type="entry name" value="TerD_like"/>
    <property type="match status" value="1"/>
</dbReference>
<dbReference type="Pfam" id="PF02342">
    <property type="entry name" value="TerD"/>
    <property type="match status" value="1"/>
</dbReference>
<keyword evidence="1" id="KW-0778">Tellurium resistance</keyword>
<dbReference type="Gene3D" id="2.60.60.30">
    <property type="entry name" value="sav2460 like domains"/>
    <property type="match status" value="1"/>
</dbReference>